<keyword evidence="7" id="KW-0413">Isomerase</keyword>
<accession>A0A7C1JKP8</accession>
<dbReference type="Gene3D" id="3.40.50.300">
    <property type="entry name" value="P-loop containing nucleotide triphosphate hydrolases"/>
    <property type="match status" value="2"/>
</dbReference>
<dbReference type="CDD" id="cd19067">
    <property type="entry name" value="PfuEndoQ-like"/>
    <property type="match status" value="1"/>
</dbReference>
<keyword evidence="5 11" id="KW-0067">ATP-binding</keyword>
<dbReference type="Gene3D" id="1.10.10.160">
    <property type="match status" value="1"/>
</dbReference>
<reference evidence="15" key="1">
    <citation type="journal article" date="2020" name="mSystems">
        <title>Genome- and Community-Level Interaction Insights into Carbon Utilization and Element Cycling Functions of Hydrothermarchaeota in Hydrothermal Sediment.</title>
        <authorList>
            <person name="Zhou Z."/>
            <person name="Liu Y."/>
            <person name="Xu W."/>
            <person name="Pan J."/>
            <person name="Luo Z.H."/>
            <person name="Li M."/>
        </authorList>
    </citation>
    <scope>NUCLEOTIDE SEQUENCE [LARGE SCALE GENOMIC DNA]</scope>
    <source>
        <strain evidence="15">SpSt-289</strain>
    </source>
</reference>
<dbReference type="PROSITE" id="PS51217">
    <property type="entry name" value="UVRD_HELICASE_CTER"/>
    <property type="match status" value="1"/>
</dbReference>
<dbReference type="InterPro" id="IPR027417">
    <property type="entry name" value="P-loop_NTPase"/>
</dbReference>
<keyword evidence="6" id="KW-0238">DNA-binding</keyword>
<feature type="domain" description="UvrD-like helicase ATP-binding" evidence="13">
    <location>
        <begin position="501"/>
        <end position="766"/>
    </location>
</feature>
<feature type="region of interest" description="Disordered" evidence="12">
    <location>
        <begin position="434"/>
        <end position="488"/>
    </location>
</feature>
<comment type="catalytic activity">
    <reaction evidence="10">
        <text>ATP + H2O = ADP + phosphate + H(+)</text>
        <dbReference type="Rhea" id="RHEA:13065"/>
        <dbReference type="ChEBI" id="CHEBI:15377"/>
        <dbReference type="ChEBI" id="CHEBI:15378"/>
        <dbReference type="ChEBI" id="CHEBI:30616"/>
        <dbReference type="ChEBI" id="CHEBI:43474"/>
        <dbReference type="ChEBI" id="CHEBI:456216"/>
        <dbReference type="EC" id="5.6.2.4"/>
    </reaction>
</comment>
<dbReference type="EMBL" id="DSMG01000090">
    <property type="protein sequence ID" value="HDX31662.1"/>
    <property type="molecule type" value="Genomic_DNA"/>
</dbReference>
<proteinExistence type="inferred from homology"/>
<evidence type="ECO:0000256" key="9">
    <source>
        <dbReference type="ARBA" id="ARBA00034808"/>
    </source>
</evidence>
<evidence type="ECO:0000313" key="15">
    <source>
        <dbReference type="EMBL" id="HDX31662.1"/>
    </source>
</evidence>
<comment type="similarity">
    <text evidence="1">Belongs to the helicase family. UvrD subfamily.</text>
</comment>
<dbReference type="InterPro" id="IPR013986">
    <property type="entry name" value="DExx_box_DNA_helicase_dom_sf"/>
</dbReference>
<evidence type="ECO:0000256" key="12">
    <source>
        <dbReference type="SAM" id="MobiDB-lite"/>
    </source>
</evidence>
<dbReference type="CDD" id="cd18807">
    <property type="entry name" value="SF1_C_UvrD"/>
    <property type="match status" value="1"/>
</dbReference>
<dbReference type="Pfam" id="PF00580">
    <property type="entry name" value="UvrD-helicase"/>
    <property type="match status" value="1"/>
</dbReference>
<evidence type="ECO:0000256" key="3">
    <source>
        <dbReference type="ARBA" id="ARBA00022801"/>
    </source>
</evidence>
<feature type="binding site" evidence="11">
    <location>
        <begin position="522"/>
        <end position="529"/>
    </location>
    <ligand>
        <name>ATP</name>
        <dbReference type="ChEBI" id="CHEBI:30616"/>
    </ligand>
</feature>
<evidence type="ECO:0000259" key="14">
    <source>
        <dbReference type="PROSITE" id="PS51217"/>
    </source>
</evidence>
<dbReference type="AlphaFoldDB" id="A0A7C1JKP8"/>
<evidence type="ECO:0000256" key="5">
    <source>
        <dbReference type="ARBA" id="ARBA00022840"/>
    </source>
</evidence>
<keyword evidence="2 11" id="KW-0547">Nucleotide-binding</keyword>
<dbReference type="Gene3D" id="1.10.486.10">
    <property type="entry name" value="PCRA, domain 4"/>
    <property type="match status" value="1"/>
</dbReference>
<dbReference type="SUPFAM" id="SSF89550">
    <property type="entry name" value="PHP domain-like"/>
    <property type="match status" value="1"/>
</dbReference>
<dbReference type="InterPro" id="IPR014017">
    <property type="entry name" value="DNA_helicase_UvrD-like_C"/>
</dbReference>
<keyword evidence="4 11" id="KW-0347">Helicase</keyword>
<evidence type="ECO:0000256" key="11">
    <source>
        <dbReference type="PROSITE-ProRule" id="PRU00560"/>
    </source>
</evidence>
<dbReference type="EC" id="5.6.2.4" evidence="9"/>
<organism evidence="15">
    <name type="scientific">Caldilinea aerophila</name>
    <dbReference type="NCBI Taxonomy" id="133453"/>
    <lineage>
        <taxon>Bacteria</taxon>
        <taxon>Bacillati</taxon>
        <taxon>Chloroflexota</taxon>
        <taxon>Caldilineae</taxon>
        <taxon>Caldilineales</taxon>
        <taxon>Caldilineaceae</taxon>
        <taxon>Caldilinea</taxon>
    </lineage>
</organism>
<protein>
    <recommendedName>
        <fullName evidence="9">DNA 3'-5' helicase</fullName>
        <ecNumber evidence="9">5.6.2.4</ecNumber>
    </recommendedName>
</protein>
<dbReference type="CDD" id="cd17932">
    <property type="entry name" value="DEXQc_UvrD"/>
    <property type="match status" value="1"/>
</dbReference>
<dbReference type="Gene3D" id="3.20.20.140">
    <property type="entry name" value="Metal-dependent hydrolases"/>
    <property type="match status" value="1"/>
</dbReference>
<feature type="compositionally biased region" description="Low complexity" evidence="12">
    <location>
        <begin position="461"/>
        <end position="472"/>
    </location>
</feature>
<evidence type="ECO:0000259" key="13">
    <source>
        <dbReference type="PROSITE" id="PS51198"/>
    </source>
</evidence>
<dbReference type="InterPro" id="IPR014016">
    <property type="entry name" value="UvrD-like_ATP-bd"/>
</dbReference>
<dbReference type="Pfam" id="PF13361">
    <property type="entry name" value="UvrD_C"/>
    <property type="match status" value="1"/>
</dbReference>
<keyword evidence="3 11" id="KW-0378">Hydrolase</keyword>
<evidence type="ECO:0000256" key="4">
    <source>
        <dbReference type="ARBA" id="ARBA00022806"/>
    </source>
</evidence>
<sequence length="1135" mass="125515">MQIVADLHIHSHYSRATSKDLTLEHLWKWAQIKGVTVVATGDIAHPGWFAEIQEKLETAEPGLFRLKAELAAKMAEEVPPTCRSEVRFLLGGEVSNIYKRHGKTRKVHNLIFAPDLETVARIQTRLERIGNIRADGRPILGLDSRDLLELVLEIDPRCHFIPAHIWTPWFAMLGSMSGFDSVEECFGDLTPYIFALETGLSSDPPMNWRVSNLDRYTLVSNSDAHSPQKLAREATLFDCELSYDALFAAMKSGDPATFKGTIEFFPEEGKYHVDGHRKCGVRWHPQTTLAHGGVCPVCGKEVTVGVLHRVERLADRPEGGRPARTHPYLSLVPLPELLAELYETGENSRRVQQEYWKLLGKLGPELTILREASLEAIAAAGGEALAQGIERMRRGQVEAEPGYDGEYGVVRVFSRQALGDDALQLALLEDTATQPTPANSAEAPVCSSTSLQQPARYADEPASLPTLSSPPTAQEPPEPYTLLELTPRPSDSLLPSSSLLADLNDEQRAAVLCTDTPLLIIAGPGTGKTHTLTVRIAHLVRNLGVPPAHVLAITFTNKAAQEMRERLAVLLTPEEAEAVTVKTFHALAAQLLREHGSAIGLTGNFVILDEAEQRKLFAQMASDLEAHRLEEALAAISLARNSLEPLQPPLAHYFEAYQAALRRANALDFDDLIALAAHLLESAPAVAATVHARYRWISVDEYQDVNAAEVHLLHLLAGSGANLCVIGDPDQAIYGFRGADRRYFLAFQKDFPNAAIVRLKQNYRSKQSILDAALQVITHNPDHQTTPLLARFAESVRLDVHPAPTDRAEAETIVHQIEQMVGGTSYFSLDSGRADGQPPASRDFGDFAVLYRLSAQARPLIEAFERSGIPYQVVGQASFWAQGVAQQALAFLWLLENPRSLVHLEQMLAAADVATPETLVQHLFDLVTNKEGNLPDALTALTSSLSERRRPRVERLAAFWAELVPRKEVASVSALLDLVCAFLGVETARRAQIVQRAQGYGTRLREFLDAAALEREADGYDPRADRVSLMTLHAAKGLEFPVVFLAGCEENLLPYRREGETPSIEEERRLFYVGMTRAREKLILTHARRRFLFGRAMENPRSRFVGEIEEALLELQRREGRAPRKAPAEQLGLFG</sequence>
<dbReference type="InterPro" id="IPR016195">
    <property type="entry name" value="Pol/histidinol_Pase-like"/>
</dbReference>
<dbReference type="InterPro" id="IPR000212">
    <property type="entry name" value="DNA_helicase_UvrD/REP"/>
</dbReference>
<dbReference type="SUPFAM" id="SSF52540">
    <property type="entry name" value="P-loop containing nucleoside triphosphate hydrolases"/>
    <property type="match status" value="1"/>
</dbReference>
<dbReference type="PROSITE" id="PS51198">
    <property type="entry name" value="UVRD_HELICASE_ATP_BIND"/>
    <property type="match status" value="1"/>
</dbReference>
<evidence type="ECO:0000256" key="10">
    <source>
        <dbReference type="ARBA" id="ARBA00048988"/>
    </source>
</evidence>
<evidence type="ECO:0000256" key="6">
    <source>
        <dbReference type="ARBA" id="ARBA00023125"/>
    </source>
</evidence>
<evidence type="ECO:0000256" key="7">
    <source>
        <dbReference type="ARBA" id="ARBA00023235"/>
    </source>
</evidence>
<dbReference type="GO" id="GO:0003677">
    <property type="term" value="F:DNA binding"/>
    <property type="evidence" value="ECO:0007669"/>
    <property type="project" value="UniProtKB-KW"/>
</dbReference>
<dbReference type="GO" id="GO:0043138">
    <property type="term" value="F:3'-5' DNA helicase activity"/>
    <property type="evidence" value="ECO:0007669"/>
    <property type="project" value="UniProtKB-EC"/>
</dbReference>
<evidence type="ECO:0000256" key="1">
    <source>
        <dbReference type="ARBA" id="ARBA00009922"/>
    </source>
</evidence>
<name>A0A7C1JKP8_9CHLR</name>
<dbReference type="GO" id="GO:0000725">
    <property type="term" value="P:recombinational repair"/>
    <property type="evidence" value="ECO:0007669"/>
    <property type="project" value="TreeGrafter"/>
</dbReference>
<dbReference type="GO" id="GO:0016787">
    <property type="term" value="F:hydrolase activity"/>
    <property type="evidence" value="ECO:0007669"/>
    <property type="project" value="UniProtKB-UniRule"/>
</dbReference>
<feature type="domain" description="UvrD-like helicase C-terminal" evidence="14">
    <location>
        <begin position="767"/>
        <end position="1037"/>
    </location>
</feature>
<dbReference type="GO" id="GO:0005524">
    <property type="term" value="F:ATP binding"/>
    <property type="evidence" value="ECO:0007669"/>
    <property type="project" value="UniProtKB-UniRule"/>
</dbReference>
<comment type="caution">
    <text evidence="15">The sequence shown here is derived from an EMBL/GenBank/DDBJ whole genome shotgun (WGS) entry which is preliminary data.</text>
</comment>
<evidence type="ECO:0000256" key="2">
    <source>
        <dbReference type="ARBA" id="ARBA00022741"/>
    </source>
</evidence>
<comment type="catalytic activity">
    <reaction evidence="8">
        <text>Couples ATP hydrolysis with the unwinding of duplex DNA by translocating in the 3'-5' direction.</text>
        <dbReference type="EC" id="5.6.2.4"/>
    </reaction>
</comment>
<gene>
    <name evidence="15" type="ORF">ENQ20_09235</name>
</gene>
<dbReference type="PANTHER" id="PTHR11070">
    <property type="entry name" value="UVRD / RECB / PCRA DNA HELICASE FAMILY MEMBER"/>
    <property type="match status" value="1"/>
</dbReference>
<dbReference type="PANTHER" id="PTHR11070:SF2">
    <property type="entry name" value="ATP-DEPENDENT DNA HELICASE SRS2"/>
    <property type="match status" value="1"/>
</dbReference>
<evidence type="ECO:0000256" key="8">
    <source>
        <dbReference type="ARBA" id="ARBA00034617"/>
    </source>
</evidence>